<feature type="compositionally biased region" description="Basic and acidic residues" evidence="2">
    <location>
        <begin position="86"/>
        <end position="107"/>
    </location>
</feature>
<keyword evidence="1" id="KW-0597">Phosphoprotein</keyword>
<evidence type="ECO:0000313" key="3">
    <source>
        <dbReference type="EMBL" id="KAG5283622.1"/>
    </source>
</evidence>
<dbReference type="InterPro" id="IPR026642">
    <property type="entry name" value="Glcci1/FAM117"/>
</dbReference>
<feature type="compositionally biased region" description="Low complexity" evidence="2">
    <location>
        <begin position="268"/>
        <end position="278"/>
    </location>
</feature>
<reference evidence="3" key="1">
    <citation type="submission" date="2020-10" db="EMBL/GenBank/DDBJ databases">
        <title>Chromosome-scale genome assembly of the Allis shad, Alosa alosa.</title>
        <authorList>
            <person name="Margot Z."/>
            <person name="Christophe K."/>
            <person name="Cabau C."/>
            <person name="Louis A."/>
            <person name="Berthelot C."/>
            <person name="Parey E."/>
            <person name="Roest Crollius H."/>
            <person name="Montfort J."/>
            <person name="Robinson-Rechavi M."/>
            <person name="Bucao C."/>
            <person name="Bouchez O."/>
            <person name="Gislard M."/>
            <person name="Lluch J."/>
            <person name="Milhes M."/>
            <person name="Lampietro C."/>
            <person name="Lopez Roques C."/>
            <person name="Donnadieu C."/>
            <person name="Braasch I."/>
            <person name="Desvignes T."/>
            <person name="Postlethwait J."/>
            <person name="Bobe J."/>
            <person name="Guiguen Y."/>
        </authorList>
    </citation>
    <scope>NUCLEOTIDE SEQUENCE</scope>
    <source>
        <strain evidence="3">M-15738</strain>
        <tissue evidence="3">Blood</tissue>
    </source>
</reference>
<comment type="caution">
    <text evidence="3">The sequence shown here is derived from an EMBL/GenBank/DDBJ whole genome shotgun (WGS) entry which is preliminary data.</text>
</comment>
<dbReference type="EMBL" id="JADWDJ010000003">
    <property type="protein sequence ID" value="KAG5283622.1"/>
    <property type="molecule type" value="Genomic_DNA"/>
</dbReference>
<sequence length="298" mass="32073">MDVFPRLRLADDVFQTSVREIAAEAAKEQTQPLSPASIAFNGSHTVINQTQTLIPKSALIAVPATRPSPRLRNSLEGLNQEIERITIRDATDRDHTHTLTDVPDGRRAPPPHYQHSVDTQTPCNYSNSSSRSQSVSPTFTSVASDDSPCLHDNLLSDGREKDVCSGSPSSPKPNNSYMFMREPPEGCERVKAFEETHLKPQHTLPQVLCPDRNKVNFVPKSGSAFCLLRQPLLLPAAQELSLKGPTLGTGSLSPPPATCPSSSPPPASSSSSSSSSVSTRASCVASLALVRHAEENDC</sequence>
<dbReference type="PANTHER" id="PTHR14972:SF6">
    <property type="entry name" value="PROTEIN FAM117B"/>
    <property type="match status" value="1"/>
</dbReference>
<gene>
    <name evidence="3" type="ORF">AALO_G00044150</name>
</gene>
<feature type="compositionally biased region" description="Pro residues" evidence="2">
    <location>
        <begin position="253"/>
        <end position="267"/>
    </location>
</feature>
<proteinExistence type="predicted"/>
<feature type="region of interest" description="Disordered" evidence="2">
    <location>
        <begin position="245"/>
        <end position="278"/>
    </location>
</feature>
<dbReference type="AlphaFoldDB" id="A0AAV6HBS8"/>
<feature type="compositionally biased region" description="Polar residues" evidence="2">
    <location>
        <begin position="116"/>
        <end position="125"/>
    </location>
</feature>
<dbReference type="PANTHER" id="PTHR14972">
    <property type="entry name" value="AGAP011572-PA"/>
    <property type="match status" value="1"/>
</dbReference>
<accession>A0AAV6HBS8</accession>
<organism evidence="3 4">
    <name type="scientific">Alosa alosa</name>
    <name type="common">allis shad</name>
    <dbReference type="NCBI Taxonomy" id="278164"/>
    <lineage>
        <taxon>Eukaryota</taxon>
        <taxon>Metazoa</taxon>
        <taxon>Chordata</taxon>
        <taxon>Craniata</taxon>
        <taxon>Vertebrata</taxon>
        <taxon>Euteleostomi</taxon>
        <taxon>Actinopterygii</taxon>
        <taxon>Neopterygii</taxon>
        <taxon>Teleostei</taxon>
        <taxon>Clupei</taxon>
        <taxon>Clupeiformes</taxon>
        <taxon>Clupeoidei</taxon>
        <taxon>Clupeidae</taxon>
        <taxon>Alosa</taxon>
    </lineage>
</organism>
<keyword evidence="4" id="KW-1185">Reference proteome</keyword>
<feature type="compositionally biased region" description="Low complexity" evidence="2">
    <location>
        <begin position="165"/>
        <end position="176"/>
    </location>
</feature>
<feature type="compositionally biased region" description="Low complexity" evidence="2">
    <location>
        <begin position="126"/>
        <end position="141"/>
    </location>
</feature>
<evidence type="ECO:0000256" key="2">
    <source>
        <dbReference type="SAM" id="MobiDB-lite"/>
    </source>
</evidence>
<feature type="region of interest" description="Disordered" evidence="2">
    <location>
        <begin position="86"/>
        <end position="177"/>
    </location>
</feature>
<dbReference type="Pfam" id="PF15388">
    <property type="entry name" value="FAM117"/>
    <property type="match status" value="1"/>
</dbReference>
<evidence type="ECO:0000256" key="1">
    <source>
        <dbReference type="ARBA" id="ARBA00022553"/>
    </source>
</evidence>
<name>A0AAV6HBS8_9TELE</name>
<protein>
    <submittedName>
        <fullName evidence="3">Uncharacterized protein</fullName>
    </submittedName>
</protein>
<evidence type="ECO:0000313" key="4">
    <source>
        <dbReference type="Proteomes" id="UP000823561"/>
    </source>
</evidence>
<dbReference type="Proteomes" id="UP000823561">
    <property type="component" value="Chromosome 3"/>
</dbReference>